<evidence type="ECO:0000313" key="2">
    <source>
        <dbReference type="EMBL" id="ADV83848.1"/>
    </source>
</evidence>
<protein>
    <submittedName>
        <fullName evidence="2">Uncharacterized protein</fullName>
    </submittedName>
</protein>
<keyword evidence="1" id="KW-0472">Membrane</keyword>
<dbReference type="HOGENOM" id="CLU_3030918_0_0_0"/>
<organism evidence="2 3">
    <name type="scientific">Terriglobus saanensis (strain ATCC BAA-1853 / DSM 23119 / SP1PR4)</name>
    <dbReference type="NCBI Taxonomy" id="401053"/>
    <lineage>
        <taxon>Bacteria</taxon>
        <taxon>Pseudomonadati</taxon>
        <taxon>Acidobacteriota</taxon>
        <taxon>Terriglobia</taxon>
        <taxon>Terriglobales</taxon>
        <taxon>Acidobacteriaceae</taxon>
        <taxon>Terriglobus</taxon>
    </lineage>
</organism>
<dbReference type="STRING" id="401053.AciPR4_3089"/>
<keyword evidence="1" id="KW-1133">Transmembrane helix</keyword>
<dbReference type="KEGG" id="tsa:AciPR4_3089"/>
<keyword evidence="1" id="KW-0812">Transmembrane</keyword>
<evidence type="ECO:0000256" key="1">
    <source>
        <dbReference type="SAM" id="Phobius"/>
    </source>
</evidence>
<name>E8V6P6_TERSS</name>
<dbReference type="AlphaFoldDB" id="E8V6P6"/>
<dbReference type="RefSeq" id="WP_013569579.1">
    <property type="nucleotide sequence ID" value="NC_014963.1"/>
</dbReference>
<keyword evidence="3" id="KW-1185">Reference proteome</keyword>
<evidence type="ECO:0000313" key="3">
    <source>
        <dbReference type="Proteomes" id="UP000006844"/>
    </source>
</evidence>
<sequence length="55" mass="6002">MTLPNLEAFDFGEFLVEDCRPFNLASIISSFSMAMAALVTGALIAGRIGFLCGWW</sequence>
<gene>
    <name evidence="2" type="ordered locus">AciPR4_3089</name>
</gene>
<accession>E8V6P6</accession>
<reference evidence="2 3" key="1">
    <citation type="journal article" date="2012" name="Stand. Genomic Sci.">
        <title>Complete genome sequence of Terriglobus saanensis type strain SP1PR4(T), an Acidobacteria from tundra soil.</title>
        <authorList>
            <person name="Rawat S.R."/>
            <person name="Mannisto M.K."/>
            <person name="Starovoytov V."/>
            <person name="Goodwin L."/>
            <person name="Nolan M."/>
            <person name="Hauser L."/>
            <person name="Land M."/>
            <person name="Davenport K.W."/>
            <person name="Woyke T."/>
            <person name="Haggblom M.M."/>
        </authorList>
    </citation>
    <scope>NUCLEOTIDE SEQUENCE</scope>
    <source>
        <strain evidence="3">ATCC BAA-1853 / DSM 23119 / SP1PR4</strain>
    </source>
</reference>
<feature type="transmembrane region" description="Helical" evidence="1">
    <location>
        <begin position="24"/>
        <end position="45"/>
    </location>
</feature>
<proteinExistence type="predicted"/>
<dbReference type="EMBL" id="CP002467">
    <property type="protein sequence ID" value="ADV83848.1"/>
    <property type="molecule type" value="Genomic_DNA"/>
</dbReference>
<dbReference type="Proteomes" id="UP000006844">
    <property type="component" value="Chromosome"/>
</dbReference>